<feature type="chain" id="PRO_5035221393" evidence="2">
    <location>
        <begin position="24"/>
        <end position="352"/>
    </location>
</feature>
<dbReference type="SUPFAM" id="SSF111369">
    <property type="entry name" value="HlyD-like secretion proteins"/>
    <property type="match status" value="1"/>
</dbReference>
<gene>
    <name evidence="6" type="ORF">IOQ59_20285</name>
</gene>
<dbReference type="AlphaFoldDB" id="A0A8J7FK90"/>
<evidence type="ECO:0000313" key="6">
    <source>
        <dbReference type="EMBL" id="MBE9399608.1"/>
    </source>
</evidence>
<keyword evidence="7" id="KW-1185">Reference proteome</keyword>
<feature type="domain" description="YknX-like C-terminal permuted SH3-like" evidence="5">
    <location>
        <begin position="270"/>
        <end position="338"/>
    </location>
</feature>
<organism evidence="6 7">
    <name type="scientific">Pontibacterium sinense</name>
    <dbReference type="NCBI Taxonomy" id="2781979"/>
    <lineage>
        <taxon>Bacteria</taxon>
        <taxon>Pseudomonadati</taxon>
        <taxon>Pseudomonadota</taxon>
        <taxon>Gammaproteobacteria</taxon>
        <taxon>Oceanospirillales</taxon>
        <taxon>Oceanospirillaceae</taxon>
        <taxon>Pontibacterium</taxon>
    </lineage>
</organism>
<dbReference type="Gene3D" id="2.40.420.20">
    <property type="match status" value="1"/>
</dbReference>
<dbReference type="Gene3D" id="2.40.30.170">
    <property type="match status" value="1"/>
</dbReference>
<dbReference type="InterPro" id="IPR058792">
    <property type="entry name" value="Beta-barrel_RND_2"/>
</dbReference>
<evidence type="ECO:0000256" key="1">
    <source>
        <dbReference type="ARBA" id="ARBA00009477"/>
    </source>
</evidence>
<evidence type="ECO:0000259" key="3">
    <source>
        <dbReference type="Pfam" id="PF25917"/>
    </source>
</evidence>
<dbReference type="PANTHER" id="PTHR30469">
    <property type="entry name" value="MULTIDRUG RESISTANCE PROTEIN MDTA"/>
    <property type="match status" value="1"/>
</dbReference>
<dbReference type="Pfam" id="PF25917">
    <property type="entry name" value="BSH_RND"/>
    <property type="match status" value="1"/>
</dbReference>
<dbReference type="InterPro" id="IPR058625">
    <property type="entry name" value="MdtA-like_BSH"/>
</dbReference>
<accession>A0A8J7FK90</accession>
<dbReference type="Proteomes" id="UP000640333">
    <property type="component" value="Unassembled WGS sequence"/>
</dbReference>
<dbReference type="FunFam" id="2.40.30.170:FF:000010">
    <property type="entry name" value="Efflux RND transporter periplasmic adaptor subunit"/>
    <property type="match status" value="1"/>
</dbReference>
<dbReference type="Pfam" id="PF25954">
    <property type="entry name" value="Beta-barrel_RND_2"/>
    <property type="match status" value="1"/>
</dbReference>
<dbReference type="InterPro" id="IPR058637">
    <property type="entry name" value="YknX-like_C"/>
</dbReference>
<dbReference type="InterPro" id="IPR006143">
    <property type="entry name" value="RND_pump_MFP"/>
</dbReference>
<evidence type="ECO:0000259" key="4">
    <source>
        <dbReference type="Pfam" id="PF25954"/>
    </source>
</evidence>
<dbReference type="Gene3D" id="2.40.50.100">
    <property type="match status" value="1"/>
</dbReference>
<sequence>MKTNRIIAGLLLTTSLVAPSAFAADKPPQGLPAEVITVQTQALDHSIHAVGNLRANETIQLSPDQSGRIEKVLFEEGLQVDRGASLFVLDSAIYRAELKQAQARVKLSQIAYKRAESLLKKRVGSEQDRDSTLAQLRVDQAQQALAQTRLDKMTIKAPFAGSIGLRLVSPGDYVNVGQELVELTDLKTMKADFRVPEIYLAALKPGSAINVEVDAFPGRIFSGEVYAIAPSADTRSHNIEVRARIPNDEGLLRPGLFAKVNLVMKQEDAAIVIPEQAIIPQNGGFFVMRVAQGNMVELVPVEMGQRRPGTVQITKGLIKGDVVITAGQIKLFPGMPVTPIFVDGSQQAKQGE</sequence>
<comment type="caution">
    <text evidence="6">The sequence shown here is derived from an EMBL/GenBank/DDBJ whole genome shotgun (WGS) entry which is preliminary data.</text>
</comment>
<dbReference type="RefSeq" id="WP_193955304.1">
    <property type="nucleotide sequence ID" value="NZ_JADEYS010000031.1"/>
</dbReference>
<protein>
    <submittedName>
        <fullName evidence="6">Efflux RND transporter periplasmic adaptor subunit</fullName>
    </submittedName>
</protein>
<dbReference type="Gene3D" id="1.10.287.470">
    <property type="entry name" value="Helix hairpin bin"/>
    <property type="match status" value="1"/>
</dbReference>
<dbReference type="Pfam" id="PF25989">
    <property type="entry name" value="YknX_C"/>
    <property type="match status" value="1"/>
</dbReference>
<dbReference type="GO" id="GO:1990281">
    <property type="term" value="C:efflux pump complex"/>
    <property type="evidence" value="ECO:0007669"/>
    <property type="project" value="TreeGrafter"/>
</dbReference>
<comment type="similarity">
    <text evidence="1">Belongs to the membrane fusion protein (MFP) (TC 8.A.1) family.</text>
</comment>
<feature type="domain" description="CusB-like beta-barrel" evidence="4">
    <location>
        <begin position="193"/>
        <end position="263"/>
    </location>
</feature>
<proteinExistence type="inferred from homology"/>
<name>A0A8J7FK90_9GAMM</name>
<feature type="signal peptide" evidence="2">
    <location>
        <begin position="1"/>
        <end position="23"/>
    </location>
</feature>
<evidence type="ECO:0000256" key="2">
    <source>
        <dbReference type="SAM" id="SignalP"/>
    </source>
</evidence>
<reference evidence="6" key="1">
    <citation type="submission" date="2020-10" db="EMBL/GenBank/DDBJ databases">
        <title>Bacterium isolated from coastal waters sediment.</title>
        <authorList>
            <person name="Chen R.-J."/>
            <person name="Lu D.-C."/>
            <person name="Zhu K.-L."/>
            <person name="Du Z.-J."/>
        </authorList>
    </citation>
    <scope>NUCLEOTIDE SEQUENCE</scope>
    <source>
        <strain evidence="6">N1Y112</strain>
    </source>
</reference>
<dbReference type="EMBL" id="JADEYS010000031">
    <property type="protein sequence ID" value="MBE9399608.1"/>
    <property type="molecule type" value="Genomic_DNA"/>
</dbReference>
<evidence type="ECO:0000313" key="7">
    <source>
        <dbReference type="Proteomes" id="UP000640333"/>
    </source>
</evidence>
<feature type="domain" description="Multidrug resistance protein MdtA-like barrel-sandwich hybrid" evidence="3">
    <location>
        <begin position="58"/>
        <end position="182"/>
    </location>
</feature>
<dbReference type="NCBIfam" id="TIGR01730">
    <property type="entry name" value="RND_mfp"/>
    <property type="match status" value="1"/>
</dbReference>
<dbReference type="PANTHER" id="PTHR30469:SF11">
    <property type="entry name" value="BLL4320 PROTEIN"/>
    <property type="match status" value="1"/>
</dbReference>
<dbReference type="GO" id="GO:0015562">
    <property type="term" value="F:efflux transmembrane transporter activity"/>
    <property type="evidence" value="ECO:0007669"/>
    <property type="project" value="TreeGrafter"/>
</dbReference>
<keyword evidence="2" id="KW-0732">Signal</keyword>
<evidence type="ECO:0000259" key="5">
    <source>
        <dbReference type="Pfam" id="PF25989"/>
    </source>
</evidence>